<reference evidence="1 2" key="1">
    <citation type="journal article" date="2014" name="Genome Announc.">
        <title>Draft genome sequences of the altered schaedler flora, a defined bacterial community from gnotobiotic mice.</title>
        <authorList>
            <person name="Wannemuehler M.J."/>
            <person name="Overstreet A.M."/>
            <person name="Ward D.V."/>
            <person name="Phillips G.J."/>
        </authorList>
    </citation>
    <scope>NUCLEOTIDE SEQUENCE [LARGE SCALE GENOMIC DNA]</scope>
    <source>
        <strain evidence="1 2">ASF492</strain>
    </source>
</reference>
<evidence type="ECO:0000313" key="1">
    <source>
        <dbReference type="EMBL" id="EMZ24459.1"/>
    </source>
</evidence>
<comment type="caution">
    <text evidence="1">The sequence shown here is derived from an EMBL/GenBank/DDBJ whole genome shotgun (WGS) entry which is preliminary data.</text>
</comment>
<dbReference type="PATRIC" id="fig|1235802.3.peg.3326"/>
<evidence type="ECO:0000313" key="2">
    <source>
        <dbReference type="Proteomes" id="UP000012589"/>
    </source>
</evidence>
<accession>N2AJ51</accession>
<protein>
    <submittedName>
        <fullName evidence="1">Uncharacterized protein</fullName>
    </submittedName>
</protein>
<gene>
    <name evidence="1" type="ORF">C823_03144</name>
</gene>
<dbReference type="AlphaFoldDB" id="N2AJ51"/>
<name>N2AJ51_9FIRM</name>
<dbReference type="EMBL" id="AQFT01000096">
    <property type="protein sequence ID" value="EMZ24459.1"/>
    <property type="molecule type" value="Genomic_DNA"/>
</dbReference>
<dbReference type="HOGENOM" id="CLU_2616730_0_0_9"/>
<keyword evidence="2" id="KW-1185">Reference proteome</keyword>
<dbReference type="STRING" id="1235802.C823_03144"/>
<organism evidence="1 2">
    <name type="scientific">Eubacterium plexicaudatum ASF492</name>
    <dbReference type="NCBI Taxonomy" id="1235802"/>
    <lineage>
        <taxon>Bacteria</taxon>
        <taxon>Bacillati</taxon>
        <taxon>Bacillota</taxon>
        <taxon>Clostridia</taxon>
        <taxon>Eubacteriales</taxon>
        <taxon>Eubacteriaceae</taxon>
        <taxon>Eubacterium</taxon>
    </lineage>
</organism>
<proteinExistence type="predicted"/>
<dbReference type="Proteomes" id="UP000012589">
    <property type="component" value="Unassembled WGS sequence"/>
</dbReference>
<sequence>MTSETTGKDIKFEFDTSGVYGETFKTLFEDTNYDFIDKAYYEPGDMQIYGKADLRGQIKIPNGANTLSLSVKKELHLR</sequence>